<organism evidence="2 3">
    <name type="scientific">Flavobacterium limnosediminis JC2902</name>
    <dbReference type="NCBI Taxonomy" id="1341181"/>
    <lineage>
        <taxon>Bacteria</taxon>
        <taxon>Pseudomonadati</taxon>
        <taxon>Bacteroidota</taxon>
        <taxon>Flavobacteriia</taxon>
        <taxon>Flavobacteriales</taxon>
        <taxon>Flavobacteriaceae</taxon>
        <taxon>Flavobacterium</taxon>
    </lineage>
</organism>
<dbReference type="eggNOG" id="ENOG5030YKZ">
    <property type="taxonomic scope" value="Bacteria"/>
</dbReference>
<evidence type="ECO:0008006" key="4">
    <source>
        <dbReference type="Google" id="ProtNLM"/>
    </source>
</evidence>
<sequence length="262" mass="30602">MKFKLTLLSLLLCFIANARFEKASILFNDGHSEGGFVKSFLETTIKISLFQSNSKERDLNLDDKTIKFKTSEEGETRTISIDDINEVTIFNESGSTTTFRAIFLKDVNSKGEITDSGCKVFLPYVKRGKINIYGIRYTETSTSNLGPKYGSVRSEEIRFYYQNENENYAINNNREDLTIIFNIKNRMINPLKDLFKDCPTIMEKLNAASEGDLGWFKMDKETKDKLKEFRKLDRKEREKLAVYHYHNFYNMEKMITEYEQCK</sequence>
<feature type="signal peptide" evidence="1">
    <location>
        <begin position="1"/>
        <end position="18"/>
    </location>
</feature>
<dbReference type="AlphaFoldDB" id="V6SI39"/>
<protein>
    <recommendedName>
        <fullName evidence="4">YARHG domain-containing protein</fullName>
    </recommendedName>
</protein>
<reference evidence="2 3" key="1">
    <citation type="submission" date="2013-08" db="EMBL/GenBank/DDBJ databases">
        <title>Flavobacterium limnosediminis JC2902 genome sequencing.</title>
        <authorList>
            <person name="Lee K."/>
            <person name="Yi H."/>
            <person name="Park S."/>
            <person name="Chun J."/>
        </authorList>
    </citation>
    <scope>NUCLEOTIDE SEQUENCE [LARGE SCALE GENOMIC DNA]</scope>
    <source>
        <strain evidence="2 3">JC2902</strain>
    </source>
</reference>
<evidence type="ECO:0000313" key="2">
    <source>
        <dbReference type="EMBL" id="ESU26119.1"/>
    </source>
</evidence>
<dbReference type="STRING" id="1341181.FLJC2902T_29340"/>
<dbReference type="EMBL" id="AVGG01000020">
    <property type="protein sequence ID" value="ESU26119.1"/>
    <property type="molecule type" value="Genomic_DNA"/>
</dbReference>
<accession>V6SI39</accession>
<dbReference type="Proteomes" id="UP000018004">
    <property type="component" value="Unassembled WGS sequence"/>
</dbReference>
<evidence type="ECO:0000313" key="3">
    <source>
        <dbReference type="Proteomes" id="UP000018004"/>
    </source>
</evidence>
<dbReference type="OrthoDB" id="1366264at2"/>
<keyword evidence="3" id="KW-1185">Reference proteome</keyword>
<name>V6SI39_9FLAO</name>
<dbReference type="PATRIC" id="fig|1341181.4.peg.2884"/>
<gene>
    <name evidence="2" type="ORF">FLJC2902T_29340</name>
</gene>
<keyword evidence="1" id="KW-0732">Signal</keyword>
<proteinExistence type="predicted"/>
<feature type="chain" id="PRO_5004750671" description="YARHG domain-containing protein" evidence="1">
    <location>
        <begin position="19"/>
        <end position="262"/>
    </location>
</feature>
<comment type="caution">
    <text evidence="2">The sequence shown here is derived from an EMBL/GenBank/DDBJ whole genome shotgun (WGS) entry which is preliminary data.</text>
</comment>
<dbReference type="RefSeq" id="WP_023580480.1">
    <property type="nucleotide sequence ID" value="NZ_AVGG01000020.1"/>
</dbReference>
<evidence type="ECO:0000256" key="1">
    <source>
        <dbReference type="SAM" id="SignalP"/>
    </source>
</evidence>